<name>A0A0L0NX85_CANAR</name>
<protein>
    <submittedName>
        <fullName evidence="1">Uncharacterized protein</fullName>
    </submittedName>
</protein>
<evidence type="ECO:0000313" key="1">
    <source>
        <dbReference type="EMBL" id="KND98816.1"/>
    </source>
</evidence>
<sequence length="74" mass="8683">MAKKVLRELSLVVVYFLWEVRTDIDENGLRRETHVKKALLVRIWCERGVLHAPAKKLDWQCVAGPKKKKRARAM</sequence>
<dbReference type="AlphaFoldDB" id="A0A0L0NX85"/>
<accession>A0A0L0NX85</accession>
<organism evidence="1 2">
    <name type="scientific">Candidozyma auris</name>
    <name type="common">Yeast</name>
    <name type="synonym">Candida auris</name>
    <dbReference type="NCBI Taxonomy" id="498019"/>
    <lineage>
        <taxon>Eukaryota</taxon>
        <taxon>Fungi</taxon>
        <taxon>Dikarya</taxon>
        <taxon>Ascomycota</taxon>
        <taxon>Saccharomycotina</taxon>
        <taxon>Pichiomycetes</taxon>
        <taxon>Metschnikowiaceae</taxon>
        <taxon>Candidozyma</taxon>
    </lineage>
</organism>
<proteinExistence type="predicted"/>
<dbReference type="Proteomes" id="UP000037122">
    <property type="component" value="Unassembled WGS sequence"/>
</dbReference>
<reference evidence="2" key="1">
    <citation type="journal article" date="2015" name="BMC Genomics">
        <title>Draft genome of a commonly misdiagnosed multidrug resistant pathogen Candida auris.</title>
        <authorList>
            <person name="Chatterjee S."/>
            <person name="Alampalli S.V."/>
            <person name="Nageshan R.K."/>
            <person name="Chettiar S.T."/>
            <person name="Joshi S."/>
            <person name="Tatu U.S."/>
        </authorList>
    </citation>
    <scope>NUCLEOTIDE SEQUENCE [LARGE SCALE GENOMIC DNA]</scope>
    <source>
        <strain evidence="2">6684</strain>
    </source>
</reference>
<dbReference type="EMBL" id="LGST01000030">
    <property type="protein sequence ID" value="KND98816.1"/>
    <property type="molecule type" value="Genomic_DNA"/>
</dbReference>
<dbReference type="VEuPathDB" id="FungiDB:QG37_04300"/>
<gene>
    <name evidence="1" type="ORF">QG37_04300</name>
</gene>
<evidence type="ECO:0000313" key="2">
    <source>
        <dbReference type="Proteomes" id="UP000037122"/>
    </source>
</evidence>
<comment type="caution">
    <text evidence="1">The sequence shown here is derived from an EMBL/GenBank/DDBJ whole genome shotgun (WGS) entry which is preliminary data.</text>
</comment>